<gene>
    <name evidence="6" type="ORF">SDC9_124372</name>
</gene>
<proteinExistence type="inferred from homology"/>
<organism evidence="6">
    <name type="scientific">bioreactor metagenome</name>
    <dbReference type="NCBI Taxonomy" id="1076179"/>
    <lineage>
        <taxon>unclassified sequences</taxon>
        <taxon>metagenomes</taxon>
        <taxon>ecological metagenomes</taxon>
    </lineage>
</organism>
<keyword evidence="2" id="KW-0810">Translation regulation</keyword>
<reference evidence="6" key="1">
    <citation type="submission" date="2019-08" db="EMBL/GenBank/DDBJ databases">
        <authorList>
            <person name="Kucharzyk K."/>
            <person name="Murdoch R.W."/>
            <person name="Higgins S."/>
            <person name="Loffler F."/>
        </authorList>
    </citation>
    <scope>NUCLEOTIDE SEQUENCE</scope>
</reference>
<protein>
    <recommendedName>
        <fullName evidence="5">SUI1 domain-containing protein</fullName>
    </recommendedName>
</protein>
<feature type="region of interest" description="Disordered" evidence="4">
    <location>
        <begin position="1"/>
        <end position="35"/>
    </location>
</feature>
<comment type="caution">
    <text evidence="6">The sequence shown here is derived from an EMBL/GenBank/DDBJ whole genome shotgun (WGS) entry which is preliminary data.</text>
</comment>
<dbReference type="GO" id="GO:0006417">
    <property type="term" value="P:regulation of translation"/>
    <property type="evidence" value="ECO:0007669"/>
    <property type="project" value="UniProtKB-KW"/>
</dbReference>
<dbReference type="GO" id="GO:0001731">
    <property type="term" value="P:formation of translation preinitiation complex"/>
    <property type="evidence" value="ECO:0007669"/>
    <property type="project" value="TreeGrafter"/>
</dbReference>
<evidence type="ECO:0000256" key="2">
    <source>
        <dbReference type="ARBA" id="ARBA00022845"/>
    </source>
</evidence>
<dbReference type="PANTHER" id="PTHR12789">
    <property type="entry name" value="DENSITY-REGULATED PROTEIN HOMOLOG"/>
    <property type="match status" value="1"/>
</dbReference>
<feature type="domain" description="SUI1" evidence="5">
    <location>
        <begin position="42"/>
        <end position="101"/>
    </location>
</feature>
<dbReference type="Pfam" id="PF01253">
    <property type="entry name" value="SUI1"/>
    <property type="match status" value="1"/>
</dbReference>
<dbReference type="PROSITE" id="PS50296">
    <property type="entry name" value="SUI1"/>
    <property type="match status" value="1"/>
</dbReference>
<dbReference type="InterPro" id="IPR050318">
    <property type="entry name" value="DENR/SUI1_TIF"/>
</dbReference>
<dbReference type="PANTHER" id="PTHR12789:SF0">
    <property type="entry name" value="DENSITY-REGULATED PROTEIN"/>
    <property type="match status" value="1"/>
</dbReference>
<evidence type="ECO:0000313" key="6">
    <source>
        <dbReference type="EMBL" id="MPM77369.1"/>
    </source>
</evidence>
<dbReference type="GO" id="GO:0002188">
    <property type="term" value="P:translation reinitiation"/>
    <property type="evidence" value="ECO:0007669"/>
    <property type="project" value="TreeGrafter"/>
</dbReference>
<name>A0A645CKB1_9ZZZZ</name>
<dbReference type="GO" id="GO:0003729">
    <property type="term" value="F:mRNA binding"/>
    <property type="evidence" value="ECO:0007669"/>
    <property type="project" value="TreeGrafter"/>
</dbReference>
<dbReference type="GO" id="GO:0003743">
    <property type="term" value="F:translation initiation factor activity"/>
    <property type="evidence" value="ECO:0007669"/>
    <property type="project" value="InterPro"/>
</dbReference>
<sequence length="125" mass="13877">MDWRDKLNALKSNLPEGEEPVPVVKEQKPGKQKEPLRVEMDKRNGKPSTIISEFQGTDDELKELAKVLKVKCSSGGSSRDGEILIQGDFREKIAGLLTELGYKVKRISFPTPPTAPKSQSGRQKS</sequence>
<dbReference type="InterPro" id="IPR005872">
    <property type="entry name" value="SUI1_arc_bac"/>
</dbReference>
<dbReference type="CDD" id="cd11567">
    <property type="entry name" value="YciH_like"/>
    <property type="match status" value="1"/>
</dbReference>
<keyword evidence="3" id="KW-0648">Protein biosynthesis</keyword>
<dbReference type="SUPFAM" id="SSF55159">
    <property type="entry name" value="eIF1-like"/>
    <property type="match status" value="1"/>
</dbReference>
<dbReference type="InterPro" id="IPR001950">
    <property type="entry name" value="SUI1"/>
</dbReference>
<dbReference type="InterPro" id="IPR036877">
    <property type="entry name" value="SUI1_dom_sf"/>
</dbReference>
<dbReference type="AlphaFoldDB" id="A0A645CKB1"/>
<accession>A0A645CKB1</accession>
<comment type="similarity">
    <text evidence="1">Belongs to the SUI1 family.</text>
</comment>
<evidence type="ECO:0000256" key="1">
    <source>
        <dbReference type="ARBA" id="ARBA00005422"/>
    </source>
</evidence>
<evidence type="ECO:0000256" key="4">
    <source>
        <dbReference type="SAM" id="MobiDB-lite"/>
    </source>
</evidence>
<dbReference type="Gene3D" id="3.30.780.10">
    <property type="entry name" value="SUI1-like domain"/>
    <property type="match status" value="1"/>
</dbReference>
<evidence type="ECO:0000259" key="5">
    <source>
        <dbReference type="PROSITE" id="PS50296"/>
    </source>
</evidence>
<feature type="compositionally biased region" description="Basic and acidic residues" evidence="4">
    <location>
        <begin position="25"/>
        <end position="35"/>
    </location>
</feature>
<evidence type="ECO:0000256" key="3">
    <source>
        <dbReference type="ARBA" id="ARBA00022917"/>
    </source>
</evidence>
<dbReference type="EMBL" id="VSSQ01027900">
    <property type="protein sequence ID" value="MPM77369.1"/>
    <property type="molecule type" value="Genomic_DNA"/>
</dbReference>